<dbReference type="Proteomes" id="UP000007100">
    <property type="component" value="Plasmid pACMV3"/>
</dbReference>
<dbReference type="RefSeq" id="WP_013635102.1">
    <property type="nucleotide sequence ID" value="NC_015179.1"/>
</dbReference>
<keyword evidence="2" id="KW-0614">Plasmid</keyword>
<dbReference type="AlphaFoldDB" id="F0J7V5"/>
<evidence type="ECO:0000313" key="2">
    <source>
        <dbReference type="EMBL" id="BAJ83172.1"/>
    </source>
</evidence>
<accession>F0J7V5</accession>
<geneLocation type="plasmid" evidence="2 3">
    <name>pACMV3</name>
</geneLocation>
<dbReference type="Pfam" id="PF01656">
    <property type="entry name" value="CbiA"/>
    <property type="match status" value="1"/>
</dbReference>
<protein>
    <submittedName>
        <fullName evidence="2">Putative mobilization protein MobD</fullName>
    </submittedName>
</protein>
<sequence>MSRIIYVGGNKGGVGKSMVAIALADHLRHTRNLPVFLVETDTANPDAAKCLGTEINATLAADTRTEAGWQTMLNAIEQHQDKTCVINAGARDNDAMRRYGDYLHRGAEALAIPLAIAWVINDERDSLLALRDFMEGYPGRVDVIGNRFFDEAGSFAVYRDSRIRAEIEARGGTLRPFPILPRPLATAIKTDRRSPAAILAQAPLFERIALEKWRTDCAEAFAPLLEAQPLTTARA</sequence>
<dbReference type="InterPro" id="IPR002586">
    <property type="entry name" value="CobQ/CobB/MinD/ParA_Nub-bd_dom"/>
</dbReference>
<proteinExistence type="predicted"/>
<name>F0J7V5_ACIMA</name>
<reference evidence="2 3" key="1">
    <citation type="submission" date="2010-12" db="EMBL/GenBank/DDBJ databases">
        <title>Whole genome sequence of Acidiphilium multivorum AIU301.</title>
        <authorList>
            <person name="Narita-Yamada S."/>
            <person name="Nakamura S."/>
            <person name="Ito N."/>
            <person name="Takarada H."/>
            <person name="Katano Y."/>
            <person name="Nakazawa H."/>
            <person name="Hosoyama A."/>
            <person name="Yamada R."/>
            <person name="Fujita N."/>
        </authorList>
    </citation>
    <scope>NUCLEOTIDE SEQUENCE [LARGE SCALE GENOMIC DNA]</scope>
    <source>
        <strain evidence="3">DSM 11245 / JCM 8867 / AIU301</strain>
        <plasmid evidence="2 3">pACMV3</plasmid>
    </source>
</reference>
<dbReference type="HOGENOM" id="CLU_095602_0_0_5"/>
<dbReference type="SUPFAM" id="SSF52540">
    <property type="entry name" value="P-loop containing nucleoside triphosphate hydrolases"/>
    <property type="match status" value="1"/>
</dbReference>
<dbReference type="EMBL" id="AP012038">
    <property type="protein sequence ID" value="BAJ83172.1"/>
    <property type="molecule type" value="Genomic_DNA"/>
</dbReference>
<organism evidence="2 3">
    <name type="scientific">Acidiphilium multivorum (strain DSM 11245 / JCM 8867 / NBRC 100883 / AIU 301)</name>
    <dbReference type="NCBI Taxonomy" id="926570"/>
    <lineage>
        <taxon>Bacteria</taxon>
        <taxon>Pseudomonadati</taxon>
        <taxon>Pseudomonadota</taxon>
        <taxon>Alphaproteobacteria</taxon>
        <taxon>Acetobacterales</taxon>
        <taxon>Acidocellaceae</taxon>
        <taxon>Acidiphilium</taxon>
    </lineage>
</organism>
<evidence type="ECO:0000313" key="3">
    <source>
        <dbReference type="Proteomes" id="UP000007100"/>
    </source>
</evidence>
<dbReference type="InterPro" id="IPR027417">
    <property type="entry name" value="P-loop_NTPase"/>
</dbReference>
<dbReference type="OrthoDB" id="5615423at2"/>
<dbReference type="Gene3D" id="3.40.50.300">
    <property type="entry name" value="P-loop containing nucleotide triphosphate hydrolases"/>
    <property type="match status" value="1"/>
</dbReference>
<evidence type="ECO:0000259" key="1">
    <source>
        <dbReference type="Pfam" id="PF01656"/>
    </source>
</evidence>
<dbReference type="KEGG" id="amv:ACMV_P3_00230"/>
<feature type="domain" description="CobQ/CobB/MinD/ParA nucleotide binding" evidence="1">
    <location>
        <begin position="6"/>
        <end position="136"/>
    </location>
</feature>
<keyword evidence="3" id="KW-1185">Reference proteome</keyword>
<gene>
    <name evidence="2" type="primary">mobD</name>
    <name evidence="2" type="ordered locus">ACMV_P3_00230</name>
</gene>